<comment type="caution">
    <text evidence="2">The sequence shown here is derived from an EMBL/GenBank/DDBJ whole genome shotgun (WGS) entry which is preliminary data.</text>
</comment>
<name>V8N5K7_OPHHA</name>
<gene>
    <name evidence="2" type="ORF">L345_16718</name>
</gene>
<protein>
    <submittedName>
        <fullName evidence="2">Uncharacterized protein</fullName>
    </submittedName>
</protein>
<feature type="non-terminal residue" evidence="2">
    <location>
        <position position="1"/>
    </location>
</feature>
<evidence type="ECO:0000256" key="1">
    <source>
        <dbReference type="SAM" id="MobiDB-lite"/>
    </source>
</evidence>
<organism evidence="2 3">
    <name type="scientific">Ophiophagus hannah</name>
    <name type="common">King cobra</name>
    <name type="synonym">Naja hannah</name>
    <dbReference type="NCBI Taxonomy" id="8665"/>
    <lineage>
        <taxon>Eukaryota</taxon>
        <taxon>Metazoa</taxon>
        <taxon>Chordata</taxon>
        <taxon>Craniata</taxon>
        <taxon>Vertebrata</taxon>
        <taxon>Euteleostomi</taxon>
        <taxon>Lepidosauria</taxon>
        <taxon>Squamata</taxon>
        <taxon>Bifurcata</taxon>
        <taxon>Unidentata</taxon>
        <taxon>Episquamata</taxon>
        <taxon>Toxicofera</taxon>
        <taxon>Serpentes</taxon>
        <taxon>Colubroidea</taxon>
        <taxon>Elapidae</taxon>
        <taxon>Elapinae</taxon>
        <taxon>Ophiophagus</taxon>
    </lineage>
</organism>
<sequence length="196" mass="22725">MWVGHMSSCDWSVVPSFASQAACKGADLRRWLDTTLAEPNQIIEITFWQEDKEVLEIQWWYATGLDRFGPTGGKINQLRGERREKCRIGSPTRPCAFLFFILSADWRFRPQLVWGKLHAHIGCRCVRCVSIHTQSPNRLPIAIIRRKGIRETPRQAKKEEGREGSKERRKILGEREAKRRKEGRKGGREEGRITIN</sequence>
<proteinExistence type="predicted"/>
<dbReference type="Proteomes" id="UP000018936">
    <property type="component" value="Unassembled WGS sequence"/>
</dbReference>
<feature type="region of interest" description="Disordered" evidence="1">
    <location>
        <begin position="150"/>
        <end position="196"/>
    </location>
</feature>
<accession>V8N5K7</accession>
<evidence type="ECO:0000313" key="3">
    <source>
        <dbReference type="Proteomes" id="UP000018936"/>
    </source>
</evidence>
<evidence type="ECO:0000313" key="2">
    <source>
        <dbReference type="EMBL" id="ETE57564.1"/>
    </source>
</evidence>
<dbReference type="AlphaFoldDB" id="V8N5K7"/>
<reference evidence="2 3" key="1">
    <citation type="journal article" date="2013" name="Proc. Natl. Acad. Sci. U.S.A.">
        <title>The king cobra genome reveals dynamic gene evolution and adaptation in the snake venom system.</title>
        <authorList>
            <person name="Vonk F.J."/>
            <person name="Casewell N.R."/>
            <person name="Henkel C.V."/>
            <person name="Heimberg A.M."/>
            <person name="Jansen H.J."/>
            <person name="McCleary R.J."/>
            <person name="Kerkkamp H.M."/>
            <person name="Vos R.A."/>
            <person name="Guerreiro I."/>
            <person name="Calvete J.J."/>
            <person name="Wuster W."/>
            <person name="Woods A.E."/>
            <person name="Logan J.M."/>
            <person name="Harrison R.A."/>
            <person name="Castoe T.A."/>
            <person name="de Koning A.P."/>
            <person name="Pollock D.D."/>
            <person name="Yandell M."/>
            <person name="Calderon D."/>
            <person name="Renjifo C."/>
            <person name="Currier R.B."/>
            <person name="Salgado D."/>
            <person name="Pla D."/>
            <person name="Sanz L."/>
            <person name="Hyder A.S."/>
            <person name="Ribeiro J.M."/>
            <person name="Arntzen J.W."/>
            <person name="van den Thillart G.E."/>
            <person name="Boetzer M."/>
            <person name="Pirovano W."/>
            <person name="Dirks R.P."/>
            <person name="Spaink H.P."/>
            <person name="Duboule D."/>
            <person name="McGlinn E."/>
            <person name="Kini R.M."/>
            <person name="Richardson M.K."/>
        </authorList>
    </citation>
    <scope>NUCLEOTIDE SEQUENCE</scope>
    <source>
        <tissue evidence="2">Blood</tissue>
    </source>
</reference>
<keyword evidence="3" id="KW-1185">Reference proteome</keyword>
<dbReference type="EMBL" id="AZIM01008173">
    <property type="protein sequence ID" value="ETE57564.1"/>
    <property type="molecule type" value="Genomic_DNA"/>
</dbReference>